<dbReference type="GO" id="GO:0003677">
    <property type="term" value="F:DNA binding"/>
    <property type="evidence" value="ECO:0007669"/>
    <property type="project" value="UniProtKB-UniRule"/>
</dbReference>
<dbReference type="SUPFAM" id="SSF46689">
    <property type="entry name" value="Homeodomain-like"/>
    <property type="match status" value="1"/>
</dbReference>
<keyword evidence="2 4" id="KW-0238">DNA-binding</keyword>
<protein>
    <submittedName>
        <fullName evidence="6">AcrR family transcriptional regulator</fullName>
    </submittedName>
</protein>
<proteinExistence type="predicted"/>
<evidence type="ECO:0000256" key="4">
    <source>
        <dbReference type="PROSITE-ProRule" id="PRU00335"/>
    </source>
</evidence>
<dbReference type="InterPro" id="IPR001647">
    <property type="entry name" value="HTH_TetR"/>
</dbReference>
<evidence type="ECO:0000256" key="1">
    <source>
        <dbReference type="ARBA" id="ARBA00023015"/>
    </source>
</evidence>
<organism evidence="6 7">
    <name type="scientific">Roseibium marinum</name>
    <dbReference type="NCBI Taxonomy" id="281252"/>
    <lineage>
        <taxon>Bacteria</taxon>
        <taxon>Pseudomonadati</taxon>
        <taxon>Pseudomonadota</taxon>
        <taxon>Alphaproteobacteria</taxon>
        <taxon>Hyphomicrobiales</taxon>
        <taxon>Stappiaceae</taxon>
        <taxon>Roseibium</taxon>
    </lineage>
</organism>
<dbReference type="RefSeq" id="WP_103221948.1">
    <property type="nucleotide sequence ID" value="NZ_PPCN01000002.1"/>
</dbReference>
<keyword evidence="1" id="KW-0805">Transcription regulation</keyword>
<comment type="caution">
    <text evidence="6">The sequence shown here is derived from an EMBL/GenBank/DDBJ whole genome shotgun (WGS) entry which is preliminary data.</text>
</comment>
<dbReference type="PANTHER" id="PTHR47506">
    <property type="entry name" value="TRANSCRIPTIONAL REGULATORY PROTEIN"/>
    <property type="match status" value="1"/>
</dbReference>
<dbReference type="InterPro" id="IPR009057">
    <property type="entry name" value="Homeodomain-like_sf"/>
</dbReference>
<reference evidence="6 7" key="1">
    <citation type="submission" date="2018-01" db="EMBL/GenBank/DDBJ databases">
        <title>Genomic Encyclopedia of Archaeal and Bacterial Type Strains, Phase II (KMG-II): from individual species to whole genera.</title>
        <authorList>
            <person name="Goeker M."/>
        </authorList>
    </citation>
    <scope>NUCLEOTIDE SEQUENCE [LARGE SCALE GENOMIC DNA]</scope>
    <source>
        <strain evidence="6 7">DSM 17023</strain>
    </source>
</reference>
<dbReference type="OrthoDB" id="8478851at2"/>
<dbReference type="Proteomes" id="UP000236959">
    <property type="component" value="Unassembled WGS sequence"/>
</dbReference>
<dbReference type="Gene3D" id="1.10.357.10">
    <property type="entry name" value="Tetracycline Repressor, domain 2"/>
    <property type="match status" value="1"/>
</dbReference>
<accession>A0A2S3UZ49</accession>
<keyword evidence="3" id="KW-0804">Transcription</keyword>
<dbReference type="PANTHER" id="PTHR47506:SF1">
    <property type="entry name" value="HTH-TYPE TRANSCRIPTIONAL REGULATOR YJDC"/>
    <property type="match status" value="1"/>
</dbReference>
<dbReference type="Pfam" id="PF00440">
    <property type="entry name" value="TetR_N"/>
    <property type="match status" value="1"/>
</dbReference>
<feature type="domain" description="HTH tetR-type" evidence="5">
    <location>
        <begin position="5"/>
        <end position="65"/>
    </location>
</feature>
<sequence>MAKAQSKRELILDIAEASVLSKGFGGTSIDEIISAADITKSGFFYHFRDKNQLARALLQRYLDTENAILDDIFDRARDLHGDPLHSFLIGLKLFAELMEDLPNGHPGCLVATVAYSERMFDQEVRDLNRQAILTWRERFLGVLKEIAAIYPPRDDVDLMTVADMITGTVEGGIVLSRAVGETAVLPQQIVLLRSYIRLLFSPAL</sequence>
<dbReference type="AlphaFoldDB" id="A0A2S3UZ49"/>
<name>A0A2S3UZ49_9HYPH</name>
<dbReference type="SUPFAM" id="SSF48498">
    <property type="entry name" value="Tetracyclin repressor-like, C-terminal domain"/>
    <property type="match status" value="1"/>
</dbReference>
<feature type="DNA-binding region" description="H-T-H motif" evidence="4">
    <location>
        <begin position="28"/>
        <end position="47"/>
    </location>
</feature>
<dbReference type="InterPro" id="IPR036271">
    <property type="entry name" value="Tet_transcr_reg_TetR-rel_C_sf"/>
</dbReference>
<evidence type="ECO:0000256" key="3">
    <source>
        <dbReference type="ARBA" id="ARBA00023163"/>
    </source>
</evidence>
<dbReference type="PROSITE" id="PS50977">
    <property type="entry name" value="HTH_TETR_2"/>
    <property type="match status" value="1"/>
</dbReference>
<evidence type="ECO:0000313" key="7">
    <source>
        <dbReference type="Proteomes" id="UP000236959"/>
    </source>
</evidence>
<keyword evidence="7" id="KW-1185">Reference proteome</keyword>
<dbReference type="EMBL" id="PPCN01000002">
    <property type="protein sequence ID" value="POF32987.1"/>
    <property type="molecule type" value="Genomic_DNA"/>
</dbReference>
<evidence type="ECO:0000259" key="5">
    <source>
        <dbReference type="PROSITE" id="PS50977"/>
    </source>
</evidence>
<evidence type="ECO:0000313" key="6">
    <source>
        <dbReference type="EMBL" id="POF32987.1"/>
    </source>
</evidence>
<evidence type="ECO:0000256" key="2">
    <source>
        <dbReference type="ARBA" id="ARBA00023125"/>
    </source>
</evidence>
<gene>
    <name evidence="6" type="ORF">CLV41_102393</name>
</gene>